<dbReference type="PANTHER" id="PTHR46250">
    <property type="entry name" value="MYB/SANT-LIKE DNA-BINDING DOMAIN PROTEIN-RELATED"/>
    <property type="match status" value="1"/>
</dbReference>
<sequence length="225" mass="26139">MMIMACALLHNFIRLEFPIDLMEDELSDGENDDNEEDNVEFIDTVESSQAWNNWRDNLANSMYYECRGLISKDSRKRNEKGRRSCCRREEEVLVAALTEIVCLGWKSENGFKIGYLQAFEQEIAKVDANARLMRFKSWPHYSDWVNNFGKDRATGEHAECFTKGVNHVLNGMSTPDEEHTNQFKNLFEECNDETETMSVYQPENTPGNSESIKKNSGRKRKYADF</sequence>
<evidence type="ECO:0000313" key="3">
    <source>
        <dbReference type="Proteomes" id="UP001318860"/>
    </source>
</evidence>
<organism evidence="2 3">
    <name type="scientific">Rehmannia glutinosa</name>
    <name type="common">Chinese foxglove</name>
    <dbReference type="NCBI Taxonomy" id="99300"/>
    <lineage>
        <taxon>Eukaryota</taxon>
        <taxon>Viridiplantae</taxon>
        <taxon>Streptophyta</taxon>
        <taxon>Embryophyta</taxon>
        <taxon>Tracheophyta</taxon>
        <taxon>Spermatophyta</taxon>
        <taxon>Magnoliopsida</taxon>
        <taxon>eudicotyledons</taxon>
        <taxon>Gunneridae</taxon>
        <taxon>Pentapetalae</taxon>
        <taxon>asterids</taxon>
        <taxon>lamiids</taxon>
        <taxon>Lamiales</taxon>
        <taxon>Orobanchaceae</taxon>
        <taxon>Rehmannieae</taxon>
        <taxon>Rehmannia</taxon>
    </lineage>
</organism>
<gene>
    <name evidence="2" type="ORF">DH2020_045499</name>
</gene>
<dbReference type="PANTHER" id="PTHR46250:SF15">
    <property type="entry name" value="OS01G0523800 PROTEIN"/>
    <property type="match status" value="1"/>
</dbReference>
<evidence type="ECO:0000313" key="2">
    <source>
        <dbReference type="EMBL" id="KAK6120758.1"/>
    </source>
</evidence>
<proteinExistence type="predicted"/>
<protein>
    <recommendedName>
        <fullName evidence="4">Nuclease</fullName>
    </recommendedName>
</protein>
<dbReference type="Proteomes" id="UP001318860">
    <property type="component" value="Unassembled WGS sequence"/>
</dbReference>
<keyword evidence="3" id="KW-1185">Reference proteome</keyword>
<dbReference type="EMBL" id="JABTTQ020003012">
    <property type="protein sequence ID" value="KAK6120758.1"/>
    <property type="molecule type" value="Genomic_DNA"/>
</dbReference>
<evidence type="ECO:0008006" key="4">
    <source>
        <dbReference type="Google" id="ProtNLM"/>
    </source>
</evidence>
<reference evidence="2 3" key="1">
    <citation type="journal article" date="2021" name="Comput. Struct. Biotechnol. J.">
        <title>De novo genome assembly of the potent medicinal plant Rehmannia glutinosa using nanopore technology.</title>
        <authorList>
            <person name="Ma L."/>
            <person name="Dong C."/>
            <person name="Song C."/>
            <person name="Wang X."/>
            <person name="Zheng X."/>
            <person name="Niu Y."/>
            <person name="Chen S."/>
            <person name="Feng W."/>
        </authorList>
    </citation>
    <scope>NUCLEOTIDE SEQUENCE [LARGE SCALE GENOMIC DNA]</scope>
    <source>
        <strain evidence="2">DH-2019</strain>
    </source>
</reference>
<name>A0ABR0UDZ8_REHGL</name>
<feature type="compositionally biased region" description="Basic residues" evidence="1">
    <location>
        <begin position="215"/>
        <end position="225"/>
    </location>
</feature>
<evidence type="ECO:0000256" key="1">
    <source>
        <dbReference type="SAM" id="MobiDB-lite"/>
    </source>
</evidence>
<feature type="region of interest" description="Disordered" evidence="1">
    <location>
        <begin position="195"/>
        <end position="225"/>
    </location>
</feature>
<comment type="caution">
    <text evidence="2">The sequence shown here is derived from an EMBL/GenBank/DDBJ whole genome shotgun (WGS) entry which is preliminary data.</text>
</comment>
<accession>A0ABR0UDZ8</accession>
<feature type="compositionally biased region" description="Polar residues" evidence="1">
    <location>
        <begin position="196"/>
        <end position="210"/>
    </location>
</feature>